<dbReference type="Proteomes" id="UP000186601">
    <property type="component" value="Unassembled WGS sequence"/>
</dbReference>
<sequence>MLTPTLIWSALSKTEEIRHLTTLTRSATTEEEDDGSSEKERKEWTVEKVRSARGDQTYDSRADGEGKLSMEPGLEDRSARAVKRATDDSIARSSGAATETKGKKERVVINQDGFFGEDSGEDDDGDEDMHDPHSLGFALYILGTINRLDGFQAGLARLIHNDRYLRHEVVAPPGQDGKAGRFTFVCRHPEASTLLTPFRTQNVPPLMSSLQLPLTSSPNTPKHTSRLPSHVSFTPNKNVMTALWESDYRVELTDLHTCLECGPGKVMDPVKLSTRYAVENQTNKVYRQILALISGDALLLRLAVSGSENKPNGKIYLVVLKEKRSGGALKLFCRRVMVV</sequence>
<feature type="compositionally biased region" description="Acidic residues" evidence="1">
    <location>
        <begin position="118"/>
        <end position="128"/>
    </location>
</feature>
<dbReference type="STRING" id="98765.A0A2R6NVY8"/>
<evidence type="ECO:0000313" key="3">
    <source>
        <dbReference type="Proteomes" id="UP000186601"/>
    </source>
</evidence>
<dbReference type="OrthoDB" id="40048at2759"/>
<dbReference type="EMBL" id="MLYV02000767">
    <property type="protein sequence ID" value="PSR77937.1"/>
    <property type="molecule type" value="Genomic_DNA"/>
</dbReference>
<gene>
    <name evidence="2" type="ORF">PHLCEN_2v7637</name>
</gene>
<reference evidence="2 3" key="1">
    <citation type="submission" date="2018-02" db="EMBL/GenBank/DDBJ databases">
        <title>Genome sequence of the basidiomycete white-rot fungus Phlebia centrifuga.</title>
        <authorList>
            <person name="Granchi Z."/>
            <person name="Peng M."/>
            <person name="de Vries R.P."/>
            <person name="Hilden K."/>
            <person name="Makela M.R."/>
            <person name="Grigoriev I."/>
            <person name="Riley R."/>
        </authorList>
    </citation>
    <scope>NUCLEOTIDE SEQUENCE [LARGE SCALE GENOMIC DNA]</scope>
    <source>
        <strain evidence="2 3">FBCC195</strain>
    </source>
</reference>
<evidence type="ECO:0000256" key="1">
    <source>
        <dbReference type="SAM" id="MobiDB-lite"/>
    </source>
</evidence>
<dbReference type="AlphaFoldDB" id="A0A2R6NVY8"/>
<protein>
    <submittedName>
        <fullName evidence="2">Uncharacterized protein</fullName>
    </submittedName>
</protein>
<evidence type="ECO:0000313" key="2">
    <source>
        <dbReference type="EMBL" id="PSR77937.1"/>
    </source>
</evidence>
<organism evidence="2 3">
    <name type="scientific">Hermanssonia centrifuga</name>
    <dbReference type="NCBI Taxonomy" id="98765"/>
    <lineage>
        <taxon>Eukaryota</taxon>
        <taxon>Fungi</taxon>
        <taxon>Dikarya</taxon>
        <taxon>Basidiomycota</taxon>
        <taxon>Agaricomycotina</taxon>
        <taxon>Agaricomycetes</taxon>
        <taxon>Polyporales</taxon>
        <taxon>Meruliaceae</taxon>
        <taxon>Hermanssonia</taxon>
    </lineage>
</organism>
<feature type="compositionally biased region" description="Basic and acidic residues" evidence="1">
    <location>
        <begin position="36"/>
        <end position="90"/>
    </location>
</feature>
<feature type="region of interest" description="Disordered" evidence="1">
    <location>
        <begin position="22"/>
        <end position="128"/>
    </location>
</feature>
<name>A0A2R6NVY8_9APHY</name>
<comment type="caution">
    <text evidence="2">The sequence shown here is derived from an EMBL/GenBank/DDBJ whole genome shotgun (WGS) entry which is preliminary data.</text>
</comment>
<proteinExistence type="predicted"/>
<keyword evidence="3" id="KW-1185">Reference proteome</keyword>
<accession>A0A2R6NVY8</accession>